<feature type="transmembrane region" description="Helical" evidence="11">
    <location>
        <begin position="140"/>
        <end position="167"/>
    </location>
</feature>
<evidence type="ECO:0000256" key="7">
    <source>
        <dbReference type="ARBA" id="ARBA00023136"/>
    </source>
</evidence>
<keyword evidence="5 11" id="KW-1133">Transmembrane helix</keyword>
<dbReference type="EMBL" id="WNTK01003117">
    <property type="protein sequence ID" value="KAG9465368.1"/>
    <property type="molecule type" value="Genomic_DNA"/>
</dbReference>
<keyword evidence="6 10" id="KW-0297">G-protein coupled receptor</keyword>
<evidence type="ECO:0000256" key="11">
    <source>
        <dbReference type="SAM" id="Phobius"/>
    </source>
</evidence>
<dbReference type="PROSITE" id="PS00237">
    <property type="entry name" value="G_PROTEIN_RECEP_F1_1"/>
    <property type="match status" value="1"/>
</dbReference>
<dbReference type="PROSITE" id="PS50262">
    <property type="entry name" value="G_PROTEIN_RECEP_F1_2"/>
    <property type="match status" value="1"/>
</dbReference>
<dbReference type="InterPro" id="IPR050516">
    <property type="entry name" value="Olfactory_GPCR"/>
</dbReference>
<comment type="caution">
    <text evidence="13">The sequence shown here is derived from an EMBL/GenBank/DDBJ whole genome shotgun (WGS) entry which is preliminary data.</text>
</comment>
<protein>
    <recommendedName>
        <fullName evidence="12">G-protein coupled receptors family 1 profile domain-containing protein</fullName>
    </recommendedName>
</protein>
<evidence type="ECO:0000256" key="2">
    <source>
        <dbReference type="ARBA" id="ARBA00022475"/>
    </source>
</evidence>
<keyword evidence="3 10" id="KW-0812">Transmembrane</keyword>
<dbReference type="PANTHER" id="PTHR26452">
    <property type="entry name" value="OLFACTORY RECEPTOR"/>
    <property type="match status" value="1"/>
</dbReference>
<evidence type="ECO:0000313" key="14">
    <source>
        <dbReference type="Proteomes" id="UP000770717"/>
    </source>
</evidence>
<accession>A0A8J6EAZ9</accession>
<evidence type="ECO:0000256" key="8">
    <source>
        <dbReference type="ARBA" id="ARBA00023170"/>
    </source>
</evidence>
<keyword evidence="2" id="KW-1003">Cell membrane</keyword>
<evidence type="ECO:0000256" key="6">
    <source>
        <dbReference type="ARBA" id="ARBA00023040"/>
    </source>
</evidence>
<sequence length="187" mass="20898">MENSNQTVPFHFFLLGLSTVPQLQVLGFLLLLVVYIIALLGNGLLLITVRISPTLHTPMYFFLCNLSIIDIFVSSTVVPVILKNTLSTDKSISVTGCALQMFFSLVGGVAECLLLTVMAYDRFVAICKPLHYSSIMNMRFCVILALIPWTLGLVNSFIHVPVVFIGLSFCRNHFINHFFCEIPPILR</sequence>
<dbReference type="InterPro" id="IPR000725">
    <property type="entry name" value="Olfact_rcpt"/>
</dbReference>
<comment type="subcellular location">
    <subcellularLocation>
        <location evidence="1">Cell membrane</location>
        <topology evidence="1">Multi-pass membrane protein</topology>
    </subcellularLocation>
</comment>
<dbReference type="GO" id="GO:0004984">
    <property type="term" value="F:olfactory receptor activity"/>
    <property type="evidence" value="ECO:0007669"/>
    <property type="project" value="InterPro"/>
</dbReference>
<dbReference type="InterPro" id="IPR017452">
    <property type="entry name" value="GPCR_Rhodpsn_7TM"/>
</dbReference>
<feature type="transmembrane region" description="Helical" evidence="11">
    <location>
        <begin position="25"/>
        <end position="47"/>
    </location>
</feature>
<dbReference type="AlphaFoldDB" id="A0A8J6EAZ9"/>
<keyword evidence="9 10" id="KW-0807">Transducer</keyword>
<dbReference type="GO" id="GO:0005886">
    <property type="term" value="C:plasma membrane"/>
    <property type="evidence" value="ECO:0007669"/>
    <property type="project" value="UniProtKB-SubCell"/>
</dbReference>
<gene>
    <name evidence="13" type="ORF">GDO78_018436</name>
</gene>
<dbReference type="Pfam" id="PF00001">
    <property type="entry name" value="7tm_1"/>
    <property type="match status" value="1"/>
</dbReference>
<evidence type="ECO:0000259" key="12">
    <source>
        <dbReference type="PROSITE" id="PS50262"/>
    </source>
</evidence>
<keyword evidence="8 10" id="KW-0675">Receptor</keyword>
<dbReference type="InterPro" id="IPR000276">
    <property type="entry name" value="GPCR_Rhodpsn"/>
</dbReference>
<dbReference type="PRINTS" id="PR00245">
    <property type="entry name" value="OLFACTORYR"/>
</dbReference>
<name>A0A8J6EAZ9_ELECQ</name>
<evidence type="ECO:0000256" key="4">
    <source>
        <dbReference type="ARBA" id="ARBA00022725"/>
    </source>
</evidence>
<keyword evidence="7 11" id="KW-0472">Membrane</keyword>
<dbReference type="PRINTS" id="PR00237">
    <property type="entry name" value="GPCRRHODOPSN"/>
</dbReference>
<dbReference type="GO" id="GO:0004930">
    <property type="term" value="F:G protein-coupled receptor activity"/>
    <property type="evidence" value="ECO:0007669"/>
    <property type="project" value="UniProtKB-KW"/>
</dbReference>
<feature type="non-terminal residue" evidence="13">
    <location>
        <position position="187"/>
    </location>
</feature>
<keyword evidence="14" id="KW-1185">Reference proteome</keyword>
<feature type="domain" description="G-protein coupled receptors family 1 profile" evidence="12">
    <location>
        <begin position="41"/>
        <end position="187"/>
    </location>
</feature>
<keyword evidence="4" id="KW-0552">Olfaction</keyword>
<evidence type="ECO:0000256" key="3">
    <source>
        <dbReference type="ARBA" id="ARBA00022692"/>
    </source>
</evidence>
<dbReference type="Proteomes" id="UP000770717">
    <property type="component" value="Unassembled WGS sequence"/>
</dbReference>
<organism evidence="13 14">
    <name type="scientific">Eleutherodactylus coqui</name>
    <name type="common">Puerto Rican coqui</name>
    <dbReference type="NCBI Taxonomy" id="57060"/>
    <lineage>
        <taxon>Eukaryota</taxon>
        <taxon>Metazoa</taxon>
        <taxon>Chordata</taxon>
        <taxon>Craniata</taxon>
        <taxon>Vertebrata</taxon>
        <taxon>Euteleostomi</taxon>
        <taxon>Amphibia</taxon>
        <taxon>Batrachia</taxon>
        <taxon>Anura</taxon>
        <taxon>Neobatrachia</taxon>
        <taxon>Hyloidea</taxon>
        <taxon>Eleutherodactylidae</taxon>
        <taxon>Eleutherodactylinae</taxon>
        <taxon>Eleutherodactylus</taxon>
        <taxon>Eleutherodactylus</taxon>
    </lineage>
</organism>
<evidence type="ECO:0000256" key="10">
    <source>
        <dbReference type="RuleBase" id="RU000688"/>
    </source>
</evidence>
<keyword evidence="4" id="KW-0716">Sensory transduction</keyword>
<evidence type="ECO:0000313" key="13">
    <source>
        <dbReference type="EMBL" id="KAG9465368.1"/>
    </source>
</evidence>
<feature type="transmembrane region" description="Helical" evidence="11">
    <location>
        <begin position="59"/>
        <end position="82"/>
    </location>
</feature>
<evidence type="ECO:0000256" key="1">
    <source>
        <dbReference type="ARBA" id="ARBA00004651"/>
    </source>
</evidence>
<dbReference type="FunFam" id="1.20.1070.10:FF:000410">
    <property type="entry name" value="Olfactory receptor 1348"/>
    <property type="match status" value="1"/>
</dbReference>
<comment type="similarity">
    <text evidence="10">Belongs to the G-protein coupled receptor 1 family.</text>
</comment>
<proteinExistence type="inferred from homology"/>
<evidence type="ECO:0000256" key="5">
    <source>
        <dbReference type="ARBA" id="ARBA00022989"/>
    </source>
</evidence>
<evidence type="ECO:0000256" key="9">
    <source>
        <dbReference type="ARBA" id="ARBA00023224"/>
    </source>
</evidence>
<reference evidence="13" key="1">
    <citation type="thesis" date="2020" institute="ProQuest LLC" country="789 East Eisenhower Parkway, Ann Arbor, MI, USA">
        <title>Comparative Genomics and Chromosome Evolution.</title>
        <authorList>
            <person name="Mudd A.B."/>
        </authorList>
    </citation>
    <scope>NUCLEOTIDE SEQUENCE</scope>
    <source>
        <strain evidence="13">HN-11 Male</strain>
        <tissue evidence="13">Kidney and liver</tissue>
    </source>
</reference>
<dbReference type="Gene3D" id="1.20.1070.10">
    <property type="entry name" value="Rhodopsin 7-helix transmembrane proteins"/>
    <property type="match status" value="1"/>
</dbReference>
<feature type="transmembrane region" description="Helical" evidence="11">
    <location>
        <begin position="102"/>
        <end position="120"/>
    </location>
</feature>
<dbReference type="SUPFAM" id="SSF81321">
    <property type="entry name" value="Family A G protein-coupled receptor-like"/>
    <property type="match status" value="1"/>
</dbReference>
<dbReference type="OrthoDB" id="5967898at2759"/>